<dbReference type="CDD" id="cd17536">
    <property type="entry name" value="REC_YesN-like"/>
    <property type="match status" value="1"/>
</dbReference>
<evidence type="ECO:0000256" key="1">
    <source>
        <dbReference type="ARBA" id="ARBA00004496"/>
    </source>
</evidence>
<dbReference type="SUPFAM" id="SSF46689">
    <property type="entry name" value="Homeodomain-like"/>
    <property type="match status" value="2"/>
</dbReference>
<protein>
    <recommendedName>
        <fullName evidence="13">AraC family transcriptional regulator</fullName>
    </recommendedName>
</protein>
<dbReference type="SMART" id="SM00342">
    <property type="entry name" value="HTH_ARAC"/>
    <property type="match status" value="1"/>
</dbReference>
<keyword evidence="12" id="KW-1185">Reference proteome</keyword>
<comment type="caution">
    <text evidence="11">The sequence shown here is derived from an EMBL/GenBank/DDBJ whole genome shotgun (WGS) entry which is preliminary data.</text>
</comment>
<dbReference type="RefSeq" id="WP_244863470.1">
    <property type="nucleotide sequence ID" value="NZ_BOVJ01000082.1"/>
</dbReference>
<dbReference type="InterPro" id="IPR011006">
    <property type="entry name" value="CheY-like_superfamily"/>
</dbReference>
<evidence type="ECO:0000259" key="9">
    <source>
        <dbReference type="PROSITE" id="PS01124"/>
    </source>
</evidence>
<keyword evidence="4" id="KW-0902">Two-component regulatory system</keyword>
<feature type="domain" description="Response regulatory" evidence="10">
    <location>
        <begin position="3"/>
        <end position="120"/>
    </location>
</feature>
<name>A0ABQ4N7S6_9BACL</name>
<feature type="modified residue" description="4-aspartylphosphate" evidence="8">
    <location>
        <position position="55"/>
    </location>
</feature>
<dbReference type="Gene3D" id="1.10.10.60">
    <property type="entry name" value="Homeodomain-like"/>
    <property type="match status" value="2"/>
</dbReference>
<dbReference type="EMBL" id="BOVJ01000082">
    <property type="protein sequence ID" value="GIQ64196.1"/>
    <property type="molecule type" value="Genomic_DNA"/>
</dbReference>
<dbReference type="InterPro" id="IPR018060">
    <property type="entry name" value="HTH_AraC"/>
</dbReference>
<evidence type="ECO:0000256" key="5">
    <source>
        <dbReference type="ARBA" id="ARBA00023015"/>
    </source>
</evidence>
<dbReference type="InterPro" id="IPR018062">
    <property type="entry name" value="HTH_AraC-typ_CS"/>
</dbReference>
<dbReference type="SMART" id="SM00448">
    <property type="entry name" value="REC"/>
    <property type="match status" value="1"/>
</dbReference>
<dbReference type="InterPro" id="IPR009057">
    <property type="entry name" value="Homeodomain-like_sf"/>
</dbReference>
<evidence type="ECO:0008006" key="13">
    <source>
        <dbReference type="Google" id="ProtNLM"/>
    </source>
</evidence>
<dbReference type="Pfam" id="PF12833">
    <property type="entry name" value="HTH_18"/>
    <property type="match status" value="1"/>
</dbReference>
<evidence type="ECO:0000256" key="6">
    <source>
        <dbReference type="ARBA" id="ARBA00023125"/>
    </source>
</evidence>
<keyword evidence="3 8" id="KW-0597">Phosphoprotein</keyword>
<dbReference type="SUPFAM" id="SSF52172">
    <property type="entry name" value="CheY-like"/>
    <property type="match status" value="1"/>
</dbReference>
<reference evidence="11 12" key="1">
    <citation type="submission" date="2021-04" db="EMBL/GenBank/DDBJ databases">
        <title>Draft genome sequence of Paenibacillus cisolokensis, LC2-13A.</title>
        <authorList>
            <person name="Uke A."/>
            <person name="Chhe C."/>
            <person name="Baramee S."/>
            <person name="Kosugi A."/>
        </authorList>
    </citation>
    <scope>NUCLEOTIDE SEQUENCE [LARGE SCALE GENOMIC DNA]</scope>
    <source>
        <strain evidence="11 12">LC2-13A</strain>
    </source>
</reference>
<evidence type="ECO:0000256" key="3">
    <source>
        <dbReference type="ARBA" id="ARBA00022553"/>
    </source>
</evidence>
<dbReference type="PROSITE" id="PS50110">
    <property type="entry name" value="RESPONSE_REGULATORY"/>
    <property type="match status" value="1"/>
</dbReference>
<evidence type="ECO:0000256" key="8">
    <source>
        <dbReference type="PROSITE-ProRule" id="PRU00169"/>
    </source>
</evidence>
<proteinExistence type="predicted"/>
<dbReference type="InterPro" id="IPR051552">
    <property type="entry name" value="HptR"/>
</dbReference>
<dbReference type="PANTHER" id="PTHR42713">
    <property type="entry name" value="HISTIDINE KINASE-RELATED"/>
    <property type="match status" value="1"/>
</dbReference>
<keyword evidence="2" id="KW-0963">Cytoplasm</keyword>
<keyword evidence="5" id="KW-0805">Transcription regulation</keyword>
<gene>
    <name evidence="11" type="ORF">PACILC2_27640</name>
</gene>
<organism evidence="11 12">
    <name type="scientific">Paenibacillus cisolokensis</name>
    <dbReference type="NCBI Taxonomy" id="1658519"/>
    <lineage>
        <taxon>Bacteria</taxon>
        <taxon>Bacillati</taxon>
        <taxon>Bacillota</taxon>
        <taxon>Bacilli</taxon>
        <taxon>Bacillales</taxon>
        <taxon>Paenibacillaceae</taxon>
        <taxon>Paenibacillus</taxon>
    </lineage>
</organism>
<evidence type="ECO:0000313" key="11">
    <source>
        <dbReference type="EMBL" id="GIQ64196.1"/>
    </source>
</evidence>
<keyword evidence="6" id="KW-0238">DNA-binding</keyword>
<evidence type="ECO:0000256" key="4">
    <source>
        <dbReference type="ARBA" id="ARBA00023012"/>
    </source>
</evidence>
<dbReference type="Gene3D" id="3.40.50.2300">
    <property type="match status" value="1"/>
</dbReference>
<evidence type="ECO:0000256" key="7">
    <source>
        <dbReference type="ARBA" id="ARBA00023163"/>
    </source>
</evidence>
<dbReference type="InterPro" id="IPR001789">
    <property type="entry name" value="Sig_transdc_resp-reg_receiver"/>
</dbReference>
<dbReference type="Pfam" id="PF00072">
    <property type="entry name" value="Response_reg"/>
    <property type="match status" value="1"/>
</dbReference>
<comment type="subcellular location">
    <subcellularLocation>
        <location evidence="1">Cytoplasm</location>
    </subcellularLocation>
</comment>
<dbReference type="PROSITE" id="PS01124">
    <property type="entry name" value="HTH_ARAC_FAMILY_2"/>
    <property type="match status" value="1"/>
</dbReference>
<feature type="domain" description="HTH araC/xylS-type" evidence="9">
    <location>
        <begin position="392"/>
        <end position="490"/>
    </location>
</feature>
<evidence type="ECO:0000259" key="10">
    <source>
        <dbReference type="PROSITE" id="PS50110"/>
    </source>
</evidence>
<dbReference type="Proteomes" id="UP000680304">
    <property type="component" value="Unassembled WGS sequence"/>
</dbReference>
<sequence>MWKVLLVEDETFVRKALKQIIRWEDMGFQVAGEAEDGAEALEFIRNERPDLVISDIVMPVMDGVELLKQTRELGLDSRFVMLTCMNEFEYARQALEYGASGYVLKLSMDESALQNILSKVDKELADRVERKAQIEWRQYQRFYEWNWRNYVNPDTLPRRDEPFESLPASVRSCRLVLCCALHGAEPFSGRDVLESDLLERNPKAFVHEFRKNGHTTVFYWSPDEIRMKTNGDRPFPYAGVYSSPCTVEEVPAVWNQALRQLDERWYSGRTGLAPLNREGLGLSAYVPLPWHLERDIIQSFELMREQQVDMLLDQVWRFMEEHRLPMHLVKETAERIDKICAKIAGLNADHADDLLESRSHGELKLHIRKALERYMTHRIKQSRVLTDHKEINKIIDYIKRNYDQDVTLKAMAKYVAMDESYLSGLFKKKTGETLIQYLHRVRIEQAKFYLEQTDWPLHEIGERVGFANVNYFFKIFKRLTRLTPTDYRNSLKNRS</sequence>
<keyword evidence="7" id="KW-0804">Transcription</keyword>
<evidence type="ECO:0000256" key="2">
    <source>
        <dbReference type="ARBA" id="ARBA00022490"/>
    </source>
</evidence>
<accession>A0ABQ4N7S6</accession>
<dbReference type="PROSITE" id="PS00041">
    <property type="entry name" value="HTH_ARAC_FAMILY_1"/>
    <property type="match status" value="1"/>
</dbReference>
<evidence type="ECO:0000313" key="12">
    <source>
        <dbReference type="Proteomes" id="UP000680304"/>
    </source>
</evidence>
<dbReference type="PANTHER" id="PTHR42713:SF3">
    <property type="entry name" value="TRANSCRIPTIONAL REGULATORY PROTEIN HPTR"/>
    <property type="match status" value="1"/>
</dbReference>